<feature type="domain" description="HTH lysR-type" evidence="5">
    <location>
        <begin position="27"/>
        <end position="84"/>
    </location>
</feature>
<dbReference type="CDD" id="cd08459">
    <property type="entry name" value="PBP2_DntR_NahR_LinR_like"/>
    <property type="match status" value="1"/>
</dbReference>
<accession>A0ABU1NLM3</accession>
<dbReference type="SUPFAM" id="SSF46785">
    <property type="entry name" value="Winged helix' DNA-binding domain"/>
    <property type="match status" value="1"/>
</dbReference>
<dbReference type="InterPro" id="IPR050389">
    <property type="entry name" value="LysR-type_TF"/>
</dbReference>
<dbReference type="PRINTS" id="PR00039">
    <property type="entry name" value="HTHLYSR"/>
</dbReference>
<evidence type="ECO:0000256" key="3">
    <source>
        <dbReference type="ARBA" id="ARBA00023125"/>
    </source>
</evidence>
<keyword evidence="2" id="KW-0805">Transcription regulation</keyword>
<dbReference type="PANTHER" id="PTHR30118">
    <property type="entry name" value="HTH-TYPE TRANSCRIPTIONAL REGULATOR LEUO-RELATED"/>
    <property type="match status" value="1"/>
</dbReference>
<dbReference type="Gene3D" id="1.10.10.10">
    <property type="entry name" value="Winged helix-like DNA-binding domain superfamily/Winged helix DNA-binding domain"/>
    <property type="match status" value="1"/>
</dbReference>
<evidence type="ECO:0000313" key="7">
    <source>
        <dbReference type="Proteomes" id="UP001184230"/>
    </source>
</evidence>
<evidence type="ECO:0000256" key="2">
    <source>
        <dbReference type="ARBA" id="ARBA00023015"/>
    </source>
</evidence>
<reference evidence="6 7" key="1">
    <citation type="submission" date="2023-07" db="EMBL/GenBank/DDBJ databases">
        <title>Sorghum-associated microbial communities from plants grown in Nebraska, USA.</title>
        <authorList>
            <person name="Schachtman D."/>
        </authorList>
    </citation>
    <scope>NUCLEOTIDE SEQUENCE [LARGE SCALE GENOMIC DNA]</scope>
    <source>
        <strain evidence="6 7">DS1781</strain>
    </source>
</reference>
<organism evidence="6 7">
    <name type="scientific">Variovorax soli</name>
    <dbReference type="NCBI Taxonomy" id="376815"/>
    <lineage>
        <taxon>Bacteria</taxon>
        <taxon>Pseudomonadati</taxon>
        <taxon>Pseudomonadota</taxon>
        <taxon>Betaproteobacteria</taxon>
        <taxon>Burkholderiales</taxon>
        <taxon>Comamonadaceae</taxon>
        <taxon>Variovorax</taxon>
    </lineage>
</organism>
<evidence type="ECO:0000259" key="5">
    <source>
        <dbReference type="PROSITE" id="PS50931"/>
    </source>
</evidence>
<dbReference type="EMBL" id="JAVDRF010000015">
    <property type="protein sequence ID" value="MDR6539248.1"/>
    <property type="molecule type" value="Genomic_DNA"/>
</dbReference>
<dbReference type="InterPro" id="IPR005119">
    <property type="entry name" value="LysR_subst-bd"/>
</dbReference>
<sequence length="326" mass="36199">MTWSEWSTFRFEMNADDDNLDASAGLLSLKLLRLFDLIYTTQSVTRAADQLGQSQPTVSNWLGRLRRHLGDELFVRTAAGMQPTPRAEELIVPAREALAALRRVAAPPEAFDPSSATRRFRICMTDASHITLLPQLLAHMRAVGPGIRLEAARIDEETGQALQSGQADLAIGLVPWLESGFYQQVLYPQDWVCLVNARHPRITAKGMGLRDFKAEAHVGIVGGTGVQLLEAALLRHRVERRILLELPGFLGLAAIVSTTDLVATVPRQIGETLGRTNGLAVFDCPVPVPSFTVKQHWHARYNQDPANRWLRGLCERLFAKKSNARR</sequence>
<dbReference type="InterPro" id="IPR000847">
    <property type="entry name" value="LysR_HTH_N"/>
</dbReference>
<evidence type="ECO:0000313" key="6">
    <source>
        <dbReference type="EMBL" id="MDR6539248.1"/>
    </source>
</evidence>
<dbReference type="SUPFAM" id="SSF53850">
    <property type="entry name" value="Periplasmic binding protein-like II"/>
    <property type="match status" value="1"/>
</dbReference>
<dbReference type="InterPro" id="IPR036388">
    <property type="entry name" value="WH-like_DNA-bd_sf"/>
</dbReference>
<keyword evidence="4" id="KW-0804">Transcription</keyword>
<comment type="similarity">
    <text evidence="1">Belongs to the LysR transcriptional regulatory family.</text>
</comment>
<keyword evidence="7" id="KW-1185">Reference proteome</keyword>
<comment type="caution">
    <text evidence="6">The sequence shown here is derived from an EMBL/GenBank/DDBJ whole genome shotgun (WGS) entry which is preliminary data.</text>
</comment>
<evidence type="ECO:0000256" key="1">
    <source>
        <dbReference type="ARBA" id="ARBA00009437"/>
    </source>
</evidence>
<dbReference type="Gene3D" id="3.40.190.10">
    <property type="entry name" value="Periplasmic binding protein-like II"/>
    <property type="match status" value="2"/>
</dbReference>
<proteinExistence type="inferred from homology"/>
<keyword evidence="3 6" id="KW-0238">DNA-binding</keyword>
<dbReference type="PANTHER" id="PTHR30118:SF15">
    <property type="entry name" value="TRANSCRIPTIONAL REGULATORY PROTEIN"/>
    <property type="match status" value="1"/>
</dbReference>
<dbReference type="Pfam" id="PF00126">
    <property type="entry name" value="HTH_1"/>
    <property type="match status" value="1"/>
</dbReference>
<dbReference type="InterPro" id="IPR036390">
    <property type="entry name" value="WH_DNA-bd_sf"/>
</dbReference>
<gene>
    <name evidence="6" type="ORF">J2739_005044</name>
</gene>
<protein>
    <submittedName>
        <fullName evidence="6">DNA-binding transcriptional LysR family regulator</fullName>
    </submittedName>
</protein>
<dbReference type="Proteomes" id="UP001184230">
    <property type="component" value="Unassembled WGS sequence"/>
</dbReference>
<evidence type="ECO:0000256" key="4">
    <source>
        <dbReference type="ARBA" id="ARBA00023163"/>
    </source>
</evidence>
<dbReference type="Pfam" id="PF03466">
    <property type="entry name" value="LysR_substrate"/>
    <property type="match status" value="1"/>
</dbReference>
<dbReference type="GO" id="GO:0003677">
    <property type="term" value="F:DNA binding"/>
    <property type="evidence" value="ECO:0007669"/>
    <property type="project" value="UniProtKB-KW"/>
</dbReference>
<name>A0ABU1NLM3_9BURK</name>
<dbReference type="PROSITE" id="PS50931">
    <property type="entry name" value="HTH_LYSR"/>
    <property type="match status" value="1"/>
</dbReference>